<dbReference type="Proteomes" id="UP000799767">
    <property type="component" value="Unassembled WGS sequence"/>
</dbReference>
<keyword evidence="7" id="KW-0325">Glycoprotein</keyword>
<organism evidence="11 12">
    <name type="scientific">Neohortaea acidophila</name>
    <dbReference type="NCBI Taxonomy" id="245834"/>
    <lineage>
        <taxon>Eukaryota</taxon>
        <taxon>Fungi</taxon>
        <taxon>Dikarya</taxon>
        <taxon>Ascomycota</taxon>
        <taxon>Pezizomycotina</taxon>
        <taxon>Dothideomycetes</taxon>
        <taxon>Dothideomycetidae</taxon>
        <taxon>Mycosphaerellales</taxon>
        <taxon>Teratosphaeriaceae</taxon>
        <taxon>Neohortaea</taxon>
    </lineage>
</organism>
<evidence type="ECO:0000256" key="7">
    <source>
        <dbReference type="ARBA" id="ARBA00023180"/>
    </source>
</evidence>
<dbReference type="EMBL" id="MU001635">
    <property type="protein sequence ID" value="KAF2483136.1"/>
    <property type="molecule type" value="Genomic_DNA"/>
</dbReference>
<evidence type="ECO:0000259" key="10">
    <source>
        <dbReference type="PROSITE" id="PS51210"/>
    </source>
</evidence>
<dbReference type="GO" id="GO:0004622">
    <property type="term" value="F:phosphatidylcholine lysophospholipase activity"/>
    <property type="evidence" value="ECO:0007669"/>
    <property type="project" value="UniProtKB-EC"/>
</dbReference>
<evidence type="ECO:0000256" key="3">
    <source>
        <dbReference type="ARBA" id="ARBA00022729"/>
    </source>
</evidence>
<keyword evidence="11" id="KW-0808">Transferase</keyword>
<dbReference type="Gene3D" id="3.40.1090.10">
    <property type="entry name" value="Cytosolic phospholipase A2 catalytic domain"/>
    <property type="match status" value="1"/>
</dbReference>
<dbReference type="InterPro" id="IPR002642">
    <property type="entry name" value="LysoPLipase_cat_dom"/>
</dbReference>
<keyword evidence="6 8" id="KW-0443">Lipid metabolism</keyword>
<keyword evidence="4 8" id="KW-0378">Hydrolase</keyword>
<proteinExistence type="inferred from homology"/>
<keyword evidence="12" id="KW-1185">Reference proteome</keyword>
<name>A0A6A6PTP1_9PEZI</name>
<evidence type="ECO:0000313" key="12">
    <source>
        <dbReference type="Proteomes" id="UP000799767"/>
    </source>
</evidence>
<dbReference type="PANTHER" id="PTHR10728">
    <property type="entry name" value="CYTOSOLIC PHOSPHOLIPASE A2"/>
    <property type="match status" value="1"/>
</dbReference>
<comment type="catalytic activity">
    <reaction evidence="9">
        <text>a 1-acyl-sn-glycero-3-phosphocholine + H2O = sn-glycerol 3-phosphocholine + a fatty acid + H(+)</text>
        <dbReference type="Rhea" id="RHEA:15177"/>
        <dbReference type="ChEBI" id="CHEBI:15377"/>
        <dbReference type="ChEBI" id="CHEBI:15378"/>
        <dbReference type="ChEBI" id="CHEBI:16870"/>
        <dbReference type="ChEBI" id="CHEBI:28868"/>
        <dbReference type="ChEBI" id="CHEBI:58168"/>
        <dbReference type="EC" id="3.1.1.5"/>
    </reaction>
</comment>
<dbReference type="Pfam" id="PF01735">
    <property type="entry name" value="PLA2_B"/>
    <property type="match status" value="1"/>
</dbReference>
<evidence type="ECO:0000256" key="2">
    <source>
        <dbReference type="ARBA" id="ARBA00013274"/>
    </source>
</evidence>
<evidence type="ECO:0000256" key="9">
    <source>
        <dbReference type="RuleBase" id="RU362103"/>
    </source>
</evidence>
<feature type="domain" description="PLA2c" evidence="10">
    <location>
        <begin position="39"/>
        <end position="589"/>
    </location>
</feature>
<dbReference type="GeneID" id="54479084"/>
<feature type="signal peptide" evidence="9">
    <location>
        <begin position="1"/>
        <end position="24"/>
    </location>
</feature>
<reference evidence="11" key="1">
    <citation type="journal article" date="2020" name="Stud. Mycol.">
        <title>101 Dothideomycetes genomes: a test case for predicting lifestyles and emergence of pathogens.</title>
        <authorList>
            <person name="Haridas S."/>
            <person name="Albert R."/>
            <person name="Binder M."/>
            <person name="Bloem J."/>
            <person name="Labutti K."/>
            <person name="Salamov A."/>
            <person name="Andreopoulos B."/>
            <person name="Baker S."/>
            <person name="Barry K."/>
            <person name="Bills G."/>
            <person name="Bluhm B."/>
            <person name="Cannon C."/>
            <person name="Castanera R."/>
            <person name="Culley D."/>
            <person name="Daum C."/>
            <person name="Ezra D."/>
            <person name="Gonzalez J."/>
            <person name="Henrissat B."/>
            <person name="Kuo A."/>
            <person name="Liang C."/>
            <person name="Lipzen A."/>
            <person name="Lutzoni F."/>
            <person name="Magnuson J."/>
            <person name="Mondo S."/>
            <person name="Nolan M."/>
            <person name="Ohm R."/>
            <person name="Pangilinan J."/>
            <person name="Park H.-J."/>
            <person name="Ramirez L."/>
            <person name="Alfaro M."/>
            <person name="Sun H."/>
            <person name="Tritt A."/>
            <person name="Yoshinaga Y."/>
            <person name="Zwiers L.-H."/>
            <person name="Turgeon B."/>
            <person name="Goodwin S."/>
            <person name="Spatafora J."/>
            <person name="Crous P."/>
            <person name="Grigoriev I."/>
        </authorList>
    </citation>
    <scope>NUCLEOTIDE SEQUENCE</scope>
    <source>
        <strain evidence="11">CBS 113389</strain>
    </source>
</reference>
<evidence type="ECO:0000313" key="11">
    <source>
        <dbReference type="EMBL" id="KAF2483136.1"/>
    </source>
</evidence>
<dbReference type="InterPro" id="IPR016035">
    <property type="entry name" value="Acyl_Trfase/lysoPLipase"/>
</dbReference>
<evidence type="ECO:0000256" key="5">
    <source>
        <dbReference type="ARBA" id="ARBA00022963"/>
    </source>
</evidence>
<dbReference type="AlphaFoldDB" id="A0A6A6PTP1"/>
<dbReference type="SUPFAM" id="SSF52151">
    <property type="entry name" value="FabD/lysophospholipase-like"/>
    <property type="match status" value="1"/>
</dbReference>
<keyword evidence="5 8" id="KW-0442">Lipid degradation</keyword>
<dbReference type="SMART" id="SM00022">
    <property type="entry name" value="PLAc"/>
    <property type="match status" value="1"/>
</dbReference>
<dbReference type="OrthoDB" id="4084751at2759"/>
<gene>
    <name evidence="11" type="ORF">BDY17DRAFT_345765</name>
</gene>
<dbReference type="GO" id="GO:0016740">
    <property type="term" value="F:transferase activity"/>
    <property type="evidence" value="ECO:0007669"/>
    <property type="project" value="UniProtKB-KW"/>
</dbReference>
<keyword evidence="3 9" id="KW-0732">Signal</keyword>
<evidence type="ECO:0000256" key="1">
    <source>
        <dbReference type="ARBA" id="ARBA00008780"/>
    </source>
</evidence>
<feature type="chain" id="PRO_5025718730" description="Lysophospholipase" evidence="9">
    <location>
        <begin position="25"/>
        <end position="618"/>
    </location>
</feature>
<dbReference type="PANTHER" id="PTHR10728:SF33">
    <property type="entry name" value="LYSOPHOSPHOLIPASE 1-RELATED"/>
    <property type="match status" value="1"/>
</dbReference>
<protein>
    <recommendedName>
        <fullName evidence="2 9">Lysophospholipase</fullName>
        <ecNumber evidence="2 9">3.1.1.5</ecNumber>
    </recommendedName>
</protein>
<evidence type="ECO:0000256" key="4">
    <source>
        <dbReference type="ARBA" id="ARBA00022801"/>
    </source>
</evidence>
<comment type="similarity">
    <text evidence="1 9">Belongs to the lysophospholipase family.</text>
</comment>
<dbReference type="RefSeq" id="XP_033589706.1">
    <property type="nucleotide sequence ID" value="XM_033738082.1"/>
</dbReference>
<dbReference type="GO" id="GO:0005829">
    <property type="term" value="C:cytosol"/>
    <property type="evidence" value="ECO:0007669"/>
    <property type="project" value="TreeGrafter"/>
</dbReference>
<sequence length="618" mass="67231">MFLPTKFLLTLTLLLTSFSNPVLARKKPASSPYAPTYVKCPSNLTVRAATDGLSPEEQAWRTLRLSEVVKSLQSYLQTANISDLNVTSYLAKVNASNAPVAGLAISGGGSQSGMTGLGIWQAFDARYPPAVKAGTGGLTQCLSYLTGLSGGGFNMVLPVASNNFSSLADLRAAVDFTSSYLLGPSGNATSYFYKLFGLTATKLEKGFPVSVTDVFGQFFRQFLPASWAFKDVSDIATSEAFAKGLAPMPIVLLSEVVPGVSPQIGEIPYPDINSSTVYEETPFEFGSWLGGRVQAFIPTKYLGTSMSKGRPAKKRQCVNGFDKVTFAQGSTGNAFNFWFIDSFYNIPLFTKRDIPIPTKNENDTLVMLVEGVNSTFGQTFNASMWATYPNPFENYNKNMTNVTELLMVDGSESGETIPIRPLIIPERKVDFIIAYDSSTDEPGNSWVNGTTFRNSYLAAQRLGVPFPVVPDAATFINEDLNRFPTFFGCNASLATPLVLYLPNSPWSAYTNYSYTTSSFTNAQLDLVFENSFNIATYGNGTVANGTNAPPFPTCVACGLIYKSLLRTNQTVPTSCQNCFSTYCWDGKTDEKPAKPAYNPGLLLNPGLSFQKWNSTVWH</sequence>
<dbReference type="EC" id="3.1.1.5" evidence="2 9"/>
<dbReference type="GO" id="GO:0004623">
    <property type="term" value="F:phospholipase A2 activity"/>
    <property type="evidence" value="ECO:0007669"/>
    <property type="project" value="TreeGrafter"/>
</dbReference>
<dbReference type="PROSITE" id="PS51210">
    <property type="entry name" value="PLA2C"/>
    <property type="match status" value="1"/>
</dbReference>
<evidence type="ECO:0000256" key="6">
    <source>
        <dbReference type="ARBA" id="ARBA00023098"/>
    </source>
</evidence>
<dbReference type="GO" id="GO:0046475">
    <property type="term" value="P:glycerophospholipid catabolic process"/>
    <property type="evidence" value="ECO:0007669"/>
    <property type="project" value="TreeGrafter"/>
</dbReference>
<evidence type="ECO:0000256" key="8">
    <source>
        <dbReference type="PROSITE-ProRule" id="PRU00555"/>
    </source>
</evidence>
<accession>A0A6A6PTP1</accession>